<protein>
    <submittedName>
        <fullName evidence="5">4,5-epoxidase</fullName>
    </submittedName>
</protein>
<dbReference type="GO" id="GO:0071949">
    <property type="term" value="F:FAD binding"/>
    <property type="evidence" value="ECO:0007669"/>
    <property type="project" value="InterPro"/>
</dbReference>
<evidence type="ECO:0000256" key="1">
    <source>
        <dbReference type="ARBA" id="ARBA00001974"/>
    </source>
</evidence>
<evidence type="ECO:0000313" key="6">
    <source>
        <dbReference type="Proteomes" id="UP000295281"/>
    </source>
</evidence>
<dbReference type="GO" id="GO:0016709">
    <property type="term" value="F:oxidoreductase activity, acting on paired donors, with incorporation or reduction of molecular oxygen, NAD(P)H as one donor, and incorporation of one atom of oxygen"/>
    <property type="evidence" value="ECO:0007669"/>
    <property type="project" value="UniProtKB-ARBA"/>
</dbReference>
<gene>
    <name evidence="5" type="ORF">EV190_1367</name>
</gene>
<dbReference type="Pfam" id="PF01494">
    <property type="entry name" value="FAD_binding_3"/>
    <property type="match status" value="1"/>
</dbReference>
<comment type="caution">
    <text evidence="5">The sequence shown here is derived from an EMBL/GenBank/DDBJ whole genome shotgun (WGS) entry which is preliminary data.</text>
</comment>
<keyword evidence="2" id="KW-0285">Flavoprotein</keyword>
<dbReference type="Gene3D" id="3.50.50.60">
    <property type="entry name" value="FAD/NAD(P)-binding domain"/>
    <property type="match status" value="1"/>
</dbReference>
<evidence type="ECO:0000313" key="5">
    <source>
        <dbReference type="EMBL" id="TDQ44251.1"/>
    </source>
</evidence>
<dbReference type="RefSeq" id="WP_133743638.1">
    <property type="nucleotide sequence ID" value="NZ_SNYN01000036.1"/>
</dbReference>
<dbReference type="PANTHER" id="PTHR43004:SF19">
    <property type="entry name" value="BINDING MONOOXYGENASE, PUTATIVE (JCVI)-RELATED"/>
    <property type="match status" value="1"/>
</dbReference>
<dbReference type="PRINTS" id="PR00420">
    <property type="entry name" value="RNGMNOXGNASE"/>
</dbReference>
<accession>A0A4R6UC84</accession>
<sequence>MEPTDVLVVGAGPAGLTLACGLLLQGASVRVVDRAPGPATSSRANFLHARGSEVLGRLGALGDLPERSIPAMTITLHAGGRTVSTIRFGDAGLRTSRPAMLTPQSRVEAALRARLAELGGRVEWDTPLVDASQDDNGITATLGGGRTARAGWLAGCDGAHSTTRGLAGMGFPGVPIADRWLLADVRMDWAMSPSGSHGWLHRDGLVGALPMRDPDGAGVVWRLMAYLPGSTDDALEPEQVLERMRRILPERTGLSGVEIHDAVWTSTFRIHRRLAEDYRRGRFLLVGDAAHIHSPMGGQGMLTGIGDAENLAWKLSLVARGRAAEALLDTYTAERRPLAAEVLRTTSANTRFQVGEGAVVRFLREHVMPTVMNLPPVQRWATSAASQLGVSYRRGPLGTRPVPLPGRAPRPGDRVPDLACLDGDGGATRLHAELGARWVVLTAAPDTRAWTDARKRLGGRVTALRPERAALRDALLVRPDGHLAWRGHPGSADLGRWLDDALERGRAR</sequence>
<keyword evidence="3" id="KW-0274">FAD</keyword>
<dbReference type="SUPFAM" id="SSF51905">
    <property type="entry name" value="FAD/NAD(P)-binding domain"/>
    <property type="match status" value="1"/>
</dbReference>
<keyword evidence="6" id="KW-1185">Reference proteome</keyword>
<dbReference type="Gene3D" id="3.30.70.2450">
    <property type="match status" value="1"/>
</dbReference>
<dbReference type="OrthoDB" id="8670884at2"/>
<dbReference type="Gene3D" id="3.40.30.120">
    <property type="match status" value="1"/>
</dbReference>
<dbReference type="PANTHER" id="PTHR43004">
    <property type="entry name" value="TRK SYSTEM POTASSIUM UPTAKE PROTEIN"/>
    <property type="match status" value="1"/>
</dbReference>
<proteinExistence type="predicted"/>
<dbReference type="InterPro" id="IPR036188">
    <property type="entry name" value="FAD/NAD-bd_sf"/>
</dbReference>
<reference evidence="5 6" key="1">
    <citation type="submission" date="2019-03" db="EMBL/GenBank/DDBJ databases">
        <title>Genomic Encyclopedia of Type Strains, Phase IV (KMG-IV): sequencing the most valuable type-strain genomes for metagenomic binning, comparative biology and taxonomic classification.</title>
        <authorList>
            <person name="Goeker M."/>
        </authorList>
    </citation>
    <scope>NUCLEOTIDE SEQUENCE [LARGE SCALE GENOMIC DNA]</scope>
    <source>
        <strain evidence="5 6">DSM 46770</strain>
    </source>
</reference>
<dbReference type="InterPro" id="IPR050641">
    <property type="entry name" value="RIFMO-like"/>
</dbReference>
<evidence type="ECO:0000259" key="4">
    <source>
        <dbReference type="Pfam" id="PF01494"/>
    </source>
</evidence>
<dbReference type="Pfam" id="PF21274">
    <property type="entry name" value="Rng_hyd_C"/>
    <property type="match status" value="1"/>
</dbReference>
<evidence type="ECO:0000256" key="3">
    <source>
        <dbReference type="ARBA" id="ARBA00022827"/>
    </source>
</evidence>
<dbReference type="Proteomes" id="UP000295281">
    <property type="component" value="Unassembled WGS sequence"/>
</dbReference>
<name>A0A4R6UC84_9ACTN</name>
<dbReference type="InterPro" id="IPR002938">
    <property type="entry name" value="FAD-bd"/>
</dbReference>
<comment type="cofactor">
    <cofactor evidence="1">
        <name>FAD</name>
        <dbReference type="ChEBI" id="CHEBI:57692"/>
    </cofactor>
</comment>
<dbReference type="AlphaFoldDB" id="A0A4R6UC84"/>
<organism evidence="5 6">
    <name type="scientific">Actinorugispora endophytica</name>
    <dbReference type="NCBI Taxonomy" id="1605990"/>
    <lineage>
        <taxon>Bacteria</taxon>
        <taxon>Bacillati</taxon>
        <taxon>Actinomycetota</taxon>
        <taxon>Actinomycetes</taxon>
        <taxon>Streptosporangiales</taxon>
        <taxon>Nocardiopsidaceae</taxon>
        <taxon>Actinorugispora</taxon>
    </lineage>
</organism>
<evidence type="ECO:0000256" key="2">
    <source>
        <dbReference type="ARBA" id="ARBA00022630"/>
    </source>
</evidence>
<dbReference type="EMBL" id="SNYN01000036">
    <property type="protein sequence ID" value="TDQ44251.1"/>
    <property type="molecule type" value="Genomic_DNA"/>
</dbReference>
<feature type="domain" description="FAD-binding" evidence="4">
    <location>
        <begin position="4"/>
        <end position="345"/>
    </location>
</feature>